<protein>
    <recommendedName>
        <fullName evidence="3">histidine kinase</fullName>
        <ecNumber evidence="3">2.7.13.3</ecNumber>
    </recommendedName>
</protein>
<keyword evidence="5" id="KW-0597">Phosphoprotein</keyword>
<dbReference type="InterPro" id="IPR036890">
    <property type="entry name" value="HATPase_C_sf"/>
</dbReference>
<keyword evidence="10" id="KW-0902">Two-component regulatory system</keyword>
<evidence type="ECO:0000256" key="8">
    <source>
        <dbReference type="ARBA" id="ARBA00022777"/>
    </source>
</evidence>
<keyword evidence="4" id="KW-1003">Cell membrane</keyword>
<reference evidence="15 16" key="1">
    <citation type="submission" date="2024-04" db="EMBL/GenBank/DDBJ databases">
        <title>draft genome sequnece of Paenibacillus filicis.</title>
        <authorList>
            <person name="Kim D.-U."/>
        </authorList>
    </citation>
    <scope>NUCLEOTIDE SEQUENCE [LARGE SCALE GENOMIC DNA]</scope>
    <source>
        <strain evidence="15 16">KACC14197</strain>
    </source>
</reference>
<evidence type="ECO:0000256" key="1">
    <source>
        <dbReference type="ARBA" id="ARBA00000085"/>
    </source>
</evidence>
<name>A0ABU9DMC9_9BACL</name>
<evidence type="ECO:0000256" key="12">
    <source>
        <dbReference type="SAM" id="Phobius"/>
    </source>
</evidence>
<dbReference type="InterPro" id="IPR003594">
    <property type="entry name" value="HATPase_dom"/>
</dbReference>
<dbReference type="CDD" id="cd06225">
    <property type="entry name" value="HAMP"/>
    <property type="match status" value="1"/>
</dbReference>
<dbReference type="Proteomes" id="UP001469365">
    <property type="component" value="Unassembled WGS sequence"/>
</dbReference>
<evidence type="ECO:0000313" key="16">
    <source>
        <dbReference type="Proteomes" id="UP001469365"/>
    </source>
</evidence>
<dbReference type="Gene3D" id="1.10.8.500">
    <property type="entry name" value="HAMP domain in histidine kinase"/>
    <property type="match status" value="1"/>
</dbReference>
<gene>
    <name evidence="15" type="ORF">WMW72_19090</name>
</gene>
<feature type="transmembrane region" description="Helical" evidence="12">
    <location>
        <begin position="301"/>
        <end position="325"/>
    </location>
</feature>
<dbReference type="Pfam" id="PF00672">
    <property type="entry name" value="HAMP"/>
    <property type="match status" value="1"/>
</dbReference>
<dbReference type="Gene3D" id="3.30.450.20">
    <property type="entry name" value="PAS domain"/>
    <property type="match status" value="1"/>
</dbReference>
<evidence type="ECO:0000313" key="15">
    <source>
        <dbReference type="EMBL" id="MEK8130014.1"/>
    </source>
</evidence>
<dbReference type="SUPFAM" id="SSF55874">
    <property type="entry name" value="ATPase domain of HSP90 chaperone/DNA topoisomerase II/histidine kinase"/>
    <property type="match status" value="1"/>
</dbReference>
<dbReference type="EC" id="2.7.13.3" evidence="3"/>
<evidence type="ECO:0000256" key="5">
    <source>
        <dbReference type="ARBA" id="ARBA00022553"/>
    </source>
</evidence>
<feature type="domain" description="Histidine kinase" evidence="13">
    <location>
        <begin position="482"/>
        <end position="589"/>
    </location>
</feature>
<keyword evidence="11 12" id="KW-0472">Membrane</keyword>
<keyword evidence="12" id="KW-0812">Transmembrane</keyword>
<dbReference type="Pfam" id="PF02518">
    <property type="entry name" value="HATPase_c"/>
    <property type="match status" value="1"/>
</dbReference>
<comment type="caution">
    <text evidence="15">The sequence shown here is derived from an EMBL/GenBank/DDBJ whole genome shotgun (WGS) entry which is preliminary data.</text>
</comment>
<evidence type="ECO:0000256" key="2">
    <source>
        <dbReference type="ARBA" id="ARBA00004651"/>
    </source>
</evidence>
<dbReference type="PANTHER" id="PTHR34220:SF7">
    <property type="entry name" value="SENSOR HISTIDINE KINASE YPDA"/>
    <property type="match status" value="1"/>
</dbReference>
<accession>A0ABU9DMC9</accession>
<keyword evidence="7" id="KW-0547">Nucleotide-binding</keyword>
<dbReference type="SMART" id="SM00387">
    <property type="entry name" value="HATPase_c"/>
    <property type="match status" value="1"/>
</dbReference>
<dbReference type="Gene3D" id="3.30.565.10">
    <property type="entry name" value="Histidine kinase-like ATPase, C-terminal domain"/>
    <property type="match status" value="1"/>
</dbReference>
<evidence type="ECO:0000259" key="14">
    <source>
        <dbReference type="PROSITE" id="PS50885"/>
    </source>
</evidence>
<evidence type="ECO:0000256" key="11">
    <source>
        <dbReference type="ARBA" id="ARBA00023136"/>
    </source>
</evidence>
<organism evidence="15 16">
    <name type="scientific">Paenibacillus filicis</name>
    <dbReference type="NCBI Taxonomy" id="669464"/>
    <lineage>
        <taxon>Bacteria</taxon>
        <taxon>Bacillati</taxon>
        <taxon>Bacillota</taxon>
        <taxon>Bacilli</taxon>
        <taxon>Bacillales</taxon>
        <taxon>Paenibacillaceae</taxon>
        <taxon>Paenibacillus</taxon>
    </lineage>
</organism>
<dbReference type="Pfam" id="PF06580">
    <property type="entry name" value="His_kinase"/>
    <property type="match status" value="1"/>
</dbReference>
<dbReference type="InterPro" id="IPR050640">
    <property type="entry name" value="Bact_2-comp_sensor_kinase"/>
</dbReference>
<evidence type="ECO:0000256" key="3">
    <source>
        <dbReference type="ARBA" id="ARBA00012438"/>
    </source>
</evidence>
<proteinExistence type="predicted"/>
<dbReference type="PANTHER" id="PTHR34220">
    <property type="entry name" value="SENSOR HISTIDINE KINASE YPDA"/>
    <property type="match status" value="1"/>
</dbReference>
<dbReference type="SMART" id="SM00304">
    <property type="entry name" value="HAMP"/>
    <property type="match status" value="1"/>
</dbReference>
<keyword evidence="9" id="KW-0067">ATP-binding</keyword>
<evidence type="ECO:0000256" key="4">
    <source>
        <dbReference type="ARBA" id="ARBA00022475"/>
    </source>
</evidence>
<dbReference type="GO" id="GO:0004673">
    <property type="term" value="F:protein histidine kinase activity"/>
    <property type="evidence" value="ECO:0007669"/>
    <property type="project" value="UniProtKB-EC"/>
</dbReference>
<keyword evidence="8 15" id="KW-0418">Kinase</keyword>
<dbReference type="EMBL" id="JBBPCC010000012">
    <property type="protein sequence ID" value="MEK8130014.1"/>
    <property type="molecule type" value="Genomic_DNA"/>
</dbReference>
<dbReference type="InterPro" id="IPR003660">
    <property type="entry name" value="HAMP_dom"/>
</dbReference>
<dbReference type="PROSITE" id="PS50109">
    <property type="entry name" value="HIS_KIN"/>
    <property type="match status" value="1"/>
</dbReference>
<comment type="subcellular location">
    <subcellularLocation>
        <location evidence="2">Cell membrane</location>
        <topology evidence="2">Multi-pass membrane protein</topology>
    </subcellularLocation>
</comment>
<feature type="transmembrane region" description="Helical" evidence="12">
    <location>
        <begin position="17"/>
        <end position="36"/>
    </location>
</feature>
<evidence type="ECO:0000256" key="6">
    <source>
        <dbReference type="ARBA" id="ARBA00022679"/>
    </source>
</evidence>
<sequence>MSSGEVRHKVISFRNKMILIFIFMTIIPFVLFAYYAHLKSVEGISNANAAFAMDYLVQSKNNFDEYLAHLNNQINEVIGNKKLQQLMGEIPHTPEEESLFTSEMLNLLYQSMPYVDAFQIRVFPKDPSKYPLYMSSNVLNFQGVLENEAWFRQSMESVTPTWQLFLPGENQQSKPILSKVKRFTGLYDQLPRGLVVTDLSDDQLGRYLSPSHRVPQQRTYLMTGSGFVLYDSDNNATVGQPIASPELMNLIRASSEGAGTLEIDGGSMLVTYSRLNEEPWYLVSSTPLQALTGPIKKINNVFLMFLVVYLICCVGVVIYLTLYFTNPLLRLVKSMRKLEFGEFHYALPNSSRADEIGWLYRGFNNMAQRIQELIEQAFRSERAKKELEFQVLSHQINPHFLYNTLESIRWKAASHHMDEISEMVSSLGNLLRLSLNQGKEITTVAREIEQVRAYVNIEQARLGAPVRILYMVDEQVLNAPFLRLLLQPLVENAIHHGIRSNFDNGKIILSVRQEGRDIVIQLTDNGEGLPDSIIESLNKPHSADEKASRRGVGLRNVNDRLKLYFGESYKLKIDNTNGTHITLKHPVMSEEEAERSPYPSS</sequence>
<dbReference type="RefSeq" id="WP_341417141.1">
    <property type="nucleotide sequence ID" value="NZ_JBBPCC010000012.1"/>
</dbReference>
<evidence type="ECO:0000256" key="7">
    <source>
        <dbReference type="ARBA" id="ARBA00022741"/>
    </source>
</evidence>
<dbReference type="InterPro" id="IPR005467">
    <property type="entry name" value="His_kinase_dom"/>
</dbReference>
<comment type="catalytic activity">
    <reaction evidence="1">
        <text>ATP + protein L-histidine = ADP + protein N-phospho-L-histidine.</text>
        <dbReference type="EC" id="2.7.13.3"/>
    </reaction>
</comment>
<dbReference type="InterPro" id="IPR010559">
    <property type="entry name" value="Sig_transdc_His_kin_internal"/>
</dbReference>
<dbReference type="SUPFAM" id="SSF158472">
    <property type="entry name" value="HAMP domain-like"/>
    <property type="match status" value="1"/>
</dbReference>
<evidence type="ECO:0000256" key="10">
    <source>
        <dbReference type="ARBA" id="ARBA00023012"/>
    </source>
</evidence>
<evidence type="ECO:0000256" key="9">
    <source>
        <dbReference type="ARBA" id="ARBA00022840"/>
    </source>
</evidence>
<keyword evidence="16" id="KW-1185">Reference proteome</keyword>
<evidence type="ECO:0000259" key="13">
    <source>
        <dbReference type="PROSITE" id="PS50109"/>
    </source>
</evidence>
<dbReference type="PROSITE" id="PS50885">
    <property type="entry name" value="HAMP"/>
    <property type="match status" value="1"/>
</dbReference>
<keyword evidence="6 15" id="KW-0808">Transferase</keyword>
<keyword evidence="12" id="KW-1133">Transmembrane helix</keyword>
<feature type="domain" description="HAMP" evidence="14">
    <location>
        <begin position="322"/>
        <end position="375"/>
    </location>
</feature>